<gene>
    <name evidence="1" type="ORF">ME7_00316</name>
</gene>
<evidence type="ECO:0000313" key="2">
    <source>
        <dbReference type="Proteomes" id="UP000008748"/>
    </source>
</evidence>
<proteinExistence type="predicted"/>
<dbReference type="HOGENOM" id="CLU_3388196_0_0_5"/>
<accession>J1J3S2</accession>
<reference evidence="1 2" key="1">
    <citation type="submission" date="2012-03" db="EMBL/GenBank/DDBJ databases">
        <title>The Genome Sequence of Bartonella birtlesii LL-WM9.</title>
        <authorList>
            <consortium name="The Broad Institute Genome Sequencing Platform"/>
            <consortium name="The Broad Institute Genome Sequencing Center for Infectious Disease"/>
            <person name="Feldgarden M."/>
            <person name="Kirby J."/>
            <person name="Kosoy M."/>
            <person name="Birtles R."/>
            <person name="Probert W.S."/>
            <person name="Chiaraviglio L."/>
            <person name="Young S.K."/>
            <person name="Zeng Q."/>
            <person name="Gargeya S."/>
            <person name="Fitzgerald M."/>
            <person name="Haas B."/>
            <person name="Abouelleil A."/>
            <person name="Alvarado L."/>
            <person name="Arachchi H.M."/>
            <person name="Berlin A."/>
            <person name="Chapman S.B."/>
            <person name="Gearin G."/>
            <person name="Goldberg J."/>
            <person name="Griggs A."/>
            <person name="Gujja S."/>
            <person name="Hansen M."/>
            <person name="Heiman D."/>
            <person name="Howarth C."/>
            <person name="Larimer J."/>
            <person name="Lui A."/>
            <person name="MacDonald P.J.P."/>
            <person name="McCowen C."/>
            <person name="Montmayeur A."/>
            <person name="Murphy C."/>
            <person name="Neiman D."/>
            <person name="Pearson M."/>
            <person name="Priest M."/>
            <person name="Roberts A."/>
            <person name="Saif S."/>
            <person name="Shea T."/>
            <person name="Sisk P."/>
            <person name="Stolte C."/>
            <person name="Sykes S."/>
            <person name="Wortman J."/>
            <person name="Nusbaum C."/>
            <person name="Birren B."/>
        </authorList>
    </citation>
    <scope>NUCLEOTIDE SEQUENCE [LARGE SCALE GENOMIC DNA]</scope>
    <source>
        <strain evidence="1 2">LL-WM9</strain>
    </source>
</reference>
<name>J1J3S2_9HYPH</name>
<dbReference type="Proteomes" id="UP000008748">
    <property type="component" value="Unassembled WGS sequence"/>
</dbReference>
<dbReference type="EMBL" id="AIMC01000001">
    <property type="protein sequence ID" value="EJF78325.1"/>
    <property type="molecule type" value="Genomic_DNA"/>
</dbReference>
<protein>
    <submittedName>
        <fullName evidence="1">Uncharacterized protein</fullName>
    </submittedName>
</protein>
<keyword evidence="2" id="KW-1185">Reference proteome</keyword>
<organism evidence="1 2">
    <name type="scientific">Bartonella birtlesii LL-WM9</name>
    <dbReference type="NCBI Taxonomy" id="1094552"/>
    <lineage>
        <taxon>Bacteria</taxon>
        <taxon>Pseudomonadati</taxon>
        <taxon>Pseudomonadota</taxon>
        <taxon>Alphaproteobacteria</taxon>
        <taxon>Hyphomicrobiales</taxon>
        <taxon>Bartonellaceae</taxon>
        <taxon>Bartonella</taxon>
    </lineage>
</organism>
<comment type="caution">
    <text evidence="1">The sequence shown here is derived from an EMBL/GenBank/DDBJ whole genome shotgun (WGS) entry which is preliminary data.</text>
</comment>
<dbReference type="AlphaFoldDB" id="J1J3S2"/>
<dbReference type="SUPFAM" id="SSF88874">
    <property type="entry name" value="Receptor-binding domain of short tail fibre protein gp12"/>
    <property type="match status" value="1"/>
</dbReference>
<evidence type="ECO:0000313" key="1">
    <source>
        <dbReference type="EMBL" id="EJF78325.1"/>
    </source>
</evidence>
<sequence length="32" mass="3720">MRKNSDTTFKVLDFRGMFLRGSDNGRGLDTKR</sequence>